<evidence type="ECO:0000313" key="11">
    <source>
        <dbReference type="EMBL" id="RNL64991.1"/>
    </source>
</evidence>
<evidence type="ECO:0000256" key="3">
    <source>
        <dbReference type="ARBA" id="ARBA00022670"/>
    </source>
</evidence>
<dbReference type="NCBIfam" id="TIGR00077">
    <property type="entry name" value="lspA"/>
    <property type="match status" value="1"/>
</dbReference>
<evidence type="ECO:0000256" key="1">
    <source>
        <dbReference type="ARBA" id="ARBA00006139"/>
    </source>
</evidence>
<dbReference type="AlphaFoldDB" id="A0A3N0CNW3"/>
<sequence>MQAARGASLTSDSHPTRSRSRLGWVLGIAVAAWAVDLGTKTLAVHRLSDGEQVNVIGSLLKFQLTFNSGAAFSTGTGLTQWISTFAIIAFVVVLVVARRVGTLGWAWAIGLLLAGIAGNLTDRLFRDPSPLRGHVVDFLALPNWPIFNVADICINIAAGLIILFSFRGIPLSGQPATAEESAEEPKESGPA</sequence>
<dbReference type="OrthoDB" id="4308908at2"/>
<gene>
    <name evidence="9 11" type="primary">lspA</name>
    <name evidence="11" type="ORF">EFK50_03155</name>
</gene>
<evidence type="ECO:0000256" key="8">
    <source>
        <dbReference type="ARBA" id="ARBA00023136"/>
    </source>
</evidence>
<dbReference type="GO" id="GO:0004190">
    <property type="term" value="F:aspartic-type endopeptidase activity"/>
    <property type="evidence" value="ECO:0007669"/>
    <property type="project" value="UniProtKB-UniRule"/>
</dbReference>
<protein>
    <recommendedName>
        <fullName evidence="9">Lipoprotein signal peptidase</fullName>
        <ecNumber evidence="9">3.4.23.36</ecNumber>
    </recommendedName>
    <alternativeName>
        <fullName evidence="9">Prolipoprotein signal peptidase</fullName>
    </alternativeName>
    <alternativeName>
        <fullName evidence="9">Signal peptidase II</fullName>
        <shortName evidence="9">SPase II</shortName>
    </alternativeName>
</protein>
<keyword evidence="4 9" id="KW-0812">Transmembrane</keyword>
<dbReference type="RefSeq" id="WP_123226094.1">
    <property type="nucleotide sequence ID" value="NZ_RJSE01000003.1"/>
</dbReference>
<keyword evidence="5 9" id="KW-0064">Aspartyl protease</keyword>
<feature type="transmembrane region" description="Helical" evidence="9">
    <location>
        <begin position="78"/>
        <end position="97"/>
    </location>
</feature>
<dbReference type="PANTHER" id="PTHR33695">
    <property type="entry name" value="LIPOPROTEIN SIGNAL PEPTIDASE"/>
    <property type="match status" value="1"/>
</dbReference>
<dbReference type="GO" id="GO:0006508">
    <property type="term" value="P:proteolysis"/>
    <property type="evidence" value="ECO:0007669"/>
    <property type="project" value="UniProtKB-KW"/>
</dbReference>
<comment type="function">
    <text evidence="9">This protein specifically catalyzes the removal of signal peptides from prolipoproteins.</text>
</comment>
<dbReference type="PANTHER" id="PTHR33695:SF1">
    <property type="entry name" value="LIPOPROTEIN SIGNAL PEPTIDASE"/>
    <property type="match status" value="1"/>
</dbReference>
<evidence type="ECO:0000256" key="9">
    <source>
        <dbReference type="HAMAP-Rule" id="MF_00161"/>
    </source>
</evidence>
<comment type="subcellular location">
    <subcellularLocation>
        <location evidence="9">Cell membrane</location>
        <topology evidence="9">Multi-pass membrane protein</topology>
    </subcellularLocation>
</comment>
<evidence type="ECO:0000256" key="2">
    <source>
        <dbReference type="ARBA" id="ARBA00022475"/>
    </source>
</evidence>
<dbReference type="Proteomes" id="UP000267128">
    <property type="component" value="Unassembled WGS sequence"/>
</dbReference>
<dbReference type="GO" id="GO:0005886">
    <property type="term" value="C:plasma membrane"/>
    <property type="evidence" value="ECO:0007669"/>
    <property type="project" value="UniProtKB-SubCell"/>
</dbReference>
<organism evidence="11 12">
    <name type="scientific">Nocardioides marmoriginsengisoli</name>
    <dbReference type="NCBI Taxonomy" id="661483"/>
    <lineage>
        <taxon>Bacteria</taxon>
        <taxon>Bacillati</taxon>
        <taxon>Actinomycetota</taxon>
        <taxon>Actinomycetes</taxon>
        <taxon>Propionibacteriales</taxon>
        <taxon>Nocardioidaceae</taxon>
        <taxon>Nocardioides</taxon>
    </lineage>
</organism>
<keyword evidence="3 9" id="KW-0645">Protease</keyword>
<dbReference type="UniPathway" id="UPA00665"/>
<keyword evidence="7 9" id="KW-1133">Transmembrane helix</keyword>
<feature type="transmembrane region" description="Helical" evidence="9">
    <location>
        <begin position="145"/>
        <end position="166"/>
    </location>
</feature>
<feature type="transmembrane region" description="Helical" evidence="9">
    <location>
        <begin position="21"/>
        <end position="39"/>
    </location>
</feature>
<dbReference type="EMBL" id="RJSE01000003">
    <property type="protein sequence ID" value="RNL64991.1"/>
    <property type="molecule type" value="Genomic_DNA"/>
</dbReference>
<dbReference type="InterPro" id="IPR001872">
    <property type="entry name" value="Peptidase_A8"/>
</dbReference>
<reference evidence="11 12" key="1">
    <citation type="submission" date="2018-11" db="EMBL/GenBank/DDBJ databases">
        <authorList>
            <person name="Li F."/>
        </authorList>
    </citation>
    <scope>NUCLEOTIDE SEQUENCE [LARGE SCALE GENOMIC DNA]</scope>
    <source>
        <strain evidence="11 12">Gsoil 097</strain>
    </source>
</reference>
<keyword evidence="6 9" id="KW-0378">Hydrolase</keyword>
<accession>A0A3N0CNW3</accession>
<comment type="catalytic activity">
    <reaction evidence="9">
        <text>Release of signal peptides from bacterial membrane prolipoproteins. Hydrolyzes -Xaa-Yaa-Zaa-|-(S,diacylglyceryl)Cys-, in which Xaa is hydrophobic (preferably Leu), and Yaa (Ala or Ser) and Zaa (Gly or Ala) have small, neutral side chains.</text>
        <dbReference type="EC" id="3.4.23.36"/>
    </reaction>
</comment>
<proteinExistence type="inferred from homology"/>
<evidence type="ECO:0000256" key="7">
    <source>
        <dbReference type="ARBA" id="ARBA00022989"/>
    </source>
</evidence>
<feature type="transmembrane region" description="Helical" evidence="9">
    <location>
        <begin position="104"/>
        <end position="125"/>
    </location>
</feature>
<evidence type="ECO:0000256" key="10">
    <source>
        <dbReference type="RuleBase" id="RU004181"/>
    </source>
</evidence>
<comment type="caution">
    <text evidence="11">The sequence shown here is derived from an EMBL/GenBank/DDBJ whole genome shotgun (WGS) entry which is preliminary data.</text>
</comment>
<dbReference type="PRINTS" id="PR00781">
    <property type="entry name" value="LIPOSIGPTASE"/>
</dbReference>
<dbReference type="Pfam" id="PF01252">
    <property type="entry name" value="Peptidase_A8"/>
    <property type="match status" value="1"/>
</dbReference>
<evidence type="ECO:0000256" key="6">
    <source>
        <dbReference type="ARBA" id="ARBA00022801"/>
    </source>
</evidence>
<comment type="pathway">
    <text evidence="9">Protein modification; lipoprotein biosynthesis (signal peptide cleavage).</text>
</comment>
<keyword evidence="12" id="KW-1185">Reference proteome</keyword>
<dbReference type="HAMAP" id="MF_00161">
    <property type="entry name" value="LspA"/>
    <property type="match status" value="1"/>
</dbReference>
<feature type="active site" evidence="9">
    <location>
        <position position="151"/>
    </location>
</feature>
<keyword evidence="2 9" id="KW-1003">Cell membrane</keyword>
<evidence type="ECO:0000256" key="4">
    <source>
        <dbReference type="ARBA" id="ARBA00022692"/>
    </source>
</evidence>
<comment type="similarity">
    <text evidence="1 9 10">Belongs to the peptidase A8 family.</text>
</comment>
<keyword evidence="8 9" id="KW-0472">Membrane</keyword>
<evidence type="ECO:0000313" key="12">
    <source>
        <dbReference type="Proteomes" id="UP000267128"/>
    </source>
</evidence>
<feature type="active site" evidence="9">
    <location>
        <position position="137"/>
    </location>
</feature>
<name>A0A3N0CNW3_9ACTN</name>
<evidence type="ECO:0000256" key="5">
    <source>
        <dbReference type="ARBA" id="ARBA00022750"/>
    </source>
</evidence>
<dbReference type="EC" id="3.4.23.36" evidence="9"/>